<dbReference type="STRING" id="630515.SAMN04489812_3578"/>
<dbReference type="Gene3D" id="2.60.40.1500">
    <property type="entry name" value="Glycosyl hydrolase domain, family 39"/>
    <property type="match status" value="1"/>
</dbReference>
<dbReference type="InterPro" id="IPR017853">
    <property type="entry name" value="GH"/>
</dbReference>
<dbReference type="Pfam" id="PF01229">
    <property type="entry name" value="Glyco_hydro_39"/>
    <property type="match status" value="1"/>
</dbReference>
<keyword evidence="7" id="KW-1185">Reference proteome</keyword>
<dbReference type="RefSeq" id="WP_091526840.1">
    <property type="nucleotide sequence ID" value="NZ_LT629772.1"/>
</dbReference>
<reference evidence="6 7" key="1">
    <citation type="submission" date="2016-10" db="EMBL/GenBank/DDBJ databases">
        <authorList>
            <person name="de Groot N.N."/>
        </authorList>
    </citation>
    <scope>NUCLEOTIDE SEQUENCE [LARGE SCALE GENOMIC DNA]</scope>
    <source>
        <strain evidence="6 7">DSM 21800</strain>
    </source>
</reference>
<evidence type="ECO:0000256" key="1">
    <source>
        <dbReference type="ARBA" id="ARBA00008875"/>
    </source>
</evidence>
<proteinExistence type="inferred from homology"/>
<keyword evidence="3" id="KW-0326">Glycosidase</keyword>
<dbReference type="InterPro" id="IPR049166">
    <property type="entry name" value="GH39_cat"/>
</dbReference>
<name>A0A1H1WBL7_9ACTN</name>
<gene>
    <name evidence="6" type="ORF">SAMN04489812_3578</name>
</gene>
<evidence type="ECO:0000313" key="7">
    <source>
        <dbReference type="Proteomes" id="UP000199103"/>
    </source>
</evidence>
<accession>A0A1H1WBL7</accession>
<evidence type="ECO:0000313" key="6">
    <source>
        <dbReference type="EMBL" id="SDS94474.1"/>
    </source>
</evidence>
<keyword evidence="2" id="KW-0378">Hydrolase</keyword>
<dbReference type="InterPro" id="IPR051923">
    <property type="entry name" value="Glycosyl_Hydrolase_39"/>
</dbReference>
<dbReference type="GO" id="GO:0005975">
    <property type="term" value="P:carbohydrate metabolic process"/>
    <property type="evidence" value="ECO:0007669"/>
    <property type="project" value="InterPro"/>
</dbReference>
<evidence type="ECO:0000256" key="2">
    <source>
        <dbReference type="ARBA" id="ARBA00022801"/>
    </source>
</evidence>
<organism evidence="6 7">
    <name type="scientific">Microlunatus soli</name>
    <dbReference type="NCBI Taxonomy" id="630515"/>
    <lineage>
        <taxon>Bacteria</taxon>
        <taxon>Bacillati</taxon>
        <taxon>Actinomycetota</taxon>
        <taxon>Actinomycetes</taxon>
        <taxon>Propionibacteriales</taxon>
        <taxon>Propionibacteriaceae</taxon>
        <taxon>Microlunatus</taxon>
    </lineage>
</organism>
<dbReference type="PANTHER" id="PTHR12631:SF10">
    <property type="entry name" value="BETA-XYLOSIDASE-LIKE PROTEIN-RELATED"/>
    <property type="match status" value="1"/>
</dbReference>
<dbReference type="AlphaFoldDB" id="A0A1H1WBL7"/>
<evidence type="ECO:0000256" key="3">
    <source>
        <dbReference type="ARBA" id="ARBA00023295"/>
    </source>
</evidence>
<dbReference type="PRINTS" id="PR00745">
    <property type="entry name" value="GLHYDRLASE39"/>
</dbReference>
<protein>
    <submittedName>
        <fullName evidence="6">Xylan 1,4-beta-xylosidase</fullName>
    </submittedName>
</protein>
<dbReference type="GO" id="GO:0004553">
    <property type="term" value="F:hydrolase activity, hydrolyzing O-glycosyl compounds"/>
    <property type="evidence" value="ECO:0007669"/>
    <property type="project" value="InterPro"/>
</dbReference>
<dbReference type="PANTHER" id="PTHR12631">
    <property type="entry name" value="ALPHA-L-IDURONIDASE"/>
    <property type="match status" value="1"/>
</dbReference>
<evidence type="ECO:0000256" key="4">
    <source>
        <dbReference type="PIRSR" id="PIRSR600514-1"/>
    </source>
</evidence>
<dbReference type="SUPFAM" id="SSF51011">
    <property type="entry name" value="Glycosyl hydrolase domain"/>
    <property type="match status" value="1"/>
</dbReference>
<dbReference type="SUPFAM" id="SSF51445">
    <property type="entry name" value="(Trans)glycosidases"/>
    <property type="match status" value="1"/>
</dbReference>
<comment type="similarity">
    <text evidence="1">Belongs to the glycosyl hydrolase 39 family.</text>
</comment>
<dbReference type="EMBL" id="LT629772">
    <property type="protein sequence ID" value="SDS94474.1"/>
    <property type="molecule type" value="Genomic_DNA"/>
</dbReference>
<dbReference type="OrthoDB" id="5242547at2"/>
<feature type="active site" description="Proton donor" evidence="4">
    <location>
        <position position="211"/>
    </location>
</feature>
<dbReference type="InterPro" id="IPR000514">
    <property type="entry name" value="Glyco_hydro_39"/>
</dbReference>
<feature type="domain" description="Glycosyl hydrolases family 39 N-terminal catalytic" evidence="5">
    <location>
        <begin position="35"/>
        <end position="532"/>
    </location>
</feature>
<sequence>MTADIAPTHVSRTRLGSFPRALPSDPDAPHVRSARVDVDAADSQGPLTPAWESIGYDEINWTYTPTGKRLLQKFSSERGGYHVRPHYVFCSGSGFGIPHWGSGNVYHEDADGNPIYDFTIVDQAYDAIVDAGHHVLVELGFTPRDLLGDEAAALTVVPSPTVYTSYEAGAWGYPPRDYDKWGGLVAALVEHCVQRYGEQEVSSWLWELWNEPDISYWRGSLDQFNRLYTVTARAVRSVLPTGKVGGPTVTDGGLEFLKGFLDYTSSRNEPLDFISFHTKGSYFTNREYRPIGSPPSEQLSPSSTKMINDIREFNRAIAQYEQYRQLPVYVDECDASVPAHFGTYDNPNYEFQNTEYYPVFQAKLMKKILDLNTEEVVQVERATSWSFYFEGERYFEGTRSFQTAGGVEKPLLNGYRMLSLLGTERIAATSDAGWTLDDLDPEAGRSMGEEVDALASRAEDGTLAILVWRHTDDQYRTSTDEATVRLTVRNAPVGTLGLTHYRIDAEHSNAHTRWKELGSPQDPTPEQLTKITARQGLEELEETTTVQADPDGTITIDVSLPLPAASLLLLRPERR</sequence>
<dbReference type="Gene3D" id="3.20.20.80">
    <property type="entry name" value="Glycosidases"/>
    <property type="match status" value="1"/>
</dbReference>
<evidence type="ECO:0000259" key="5">
    <source>
        <dbReference type="Pfam" id="PF01229"/>
    </source>
</evidence>
<dbReference type="Proteomes" id="UP000199103">
    <property type="component" value="Chromosome I"/>
</dbReference>